<dbReference type="GO" id="GO:0016491">
    <property type="term" value="F:oxidoreductase activity"/>
    <property type="evidence" value="ECO:0007669"/>
    <property type="project" value="UniProtKB-KW"/>
</dbReference>
<dbReference type="Pfam" id="PF00106">
    <property type="entry name" value="adh_short"/>
    <property type="match status" value="1"/>
</dbReference>
<dbReference type="SUPFAM" id="SSF51735">
    <property type="entry name" value="NAD(P)-binding Rossmann-fold domains"/>
    <property type="match status" value="1"/>
</dbReference>
<feature type="transmembrane region" description="Helical" evidence="2">
    <location>
        <begin position="20"/>
        <end position="43"/>
    </location>
</feature>
<proteinExistence type="predicted"/>
<dbReference type="PANTHER" id="PTHR43157:SF31">
    <property type="entry name" value="PHOSPHATIDYLINOSITOL-GLYCAN BIOSYNTHESIS CLASS F PROTEIN"/>
    <property type="match status" value="1"/>
</dbReference>
<organism evidence="3 4">
    <name type="scientific">Hyalella azteca</name>
    <name type="common">Amphipod</name>
    <dbReference type="NCBI Taxonomy" id="294128"/>
    <lineage>
        <taxon>Eukaryota</taxon>
        <taxon>Metazoa</taxon>
        <taxon>Ecdysozoa</taxon>
        <taxon>Arthropoda</taxon>
        <taxon>Crustacea</taxon>
        <taxon>Multicrustacea</taxon>
        <taxon>Malacostraca</taxon>
        <taxon>Eumalacostraca</taxon>
        <taxon>Peracarida</taxon>
        <taxon>Amphipoda</taxon>
        <taxon>Senticaudata</taxon>
        <taxon>Talitrida</taxon>
        <taxon>Talitroidea</taxon>
        <taxon>Hyalellidae</taxon>
        <taxon>Hyalella</taxon>
    </lineage>
</organism>
<evidence type="ECO:0000313" key="4">
    <source>
        <dbReference type="RefSeq" id="XP_018011881.1"/>
    </source>
</evidence>
<dbReference type="Gene3D" id="3.40.50.720">
    <property type="entry name" value="NAD(P)-binding Rossmann-like Domain"/>
    <property type="match status" value="1"/>
</dbReference>
<accession>A0A8B7NEI6</accession>
<keyword evidence="2" id="KW-0812">Transmembrane</keyword>
<keyword evidence="3" id="KW-1185">Reference proteome</keyword>
<dbReference type="PANTHER" id="PTHR43157">
    <property type="entry name" value="PHOSPHATIDYLINOSITOL-GLYCAN BIOSYNTHESIS CLASS F PROTEIN-RELATED"/>
    <property type="match status" value="1"/>
</dbReference>
<evidence type="ECO:0000256" key="1">
    <source>
        <dbReference type="ARBA" id="ARBA00023002"/>
    </source>
</evidence>
<dbReference type="RefSeq" id="XP_018011881.1">
    <property type="nucleotide sequence ID" value="XM_018156392.2"/>
</dbReference>
<name>A0A8B7NEI6_HYAAZ</name>
<protein>
    <submittedName>
        <fullName evidence="4">Retinol dehydrogenase 14</fullName>
    </submittedName>
</protein>
<reference evidence="4" key="1">
    <citation type="submission" date="2025-08" db="UniProtKB">
        <authorList>
            <consortium name="RefSeq"/>
        </authorList>
    </citation>
    <scope>IDENTIFICATION</scope>
    <source>
        <tissue evidence="4">Whole organism</tissue>
    </source>
</reference>
<dbReference type="OrthoDB" id="191139at2759"/>
<dbReference type="PRINTS" id="PR00081">
    <property type="entry name" value="GDHRDH"/>
</dbReference>
<dbReference type="InterPro" id="IPR036291">
    <property type="entry name" value="NAD(P)-bd_dom_sf"/>
</dbReference>
<dbReference type="OMA" id="RSWFHYI"/>
<keyword evidence="2" id="KW-1133">Transmembrane helix</keyword>
<sequence>MDFYYLKGSNYTPLDSPGLRILGVTVMGMITISVGLAVGLVVFRKWRERTWGWCTCSTDMTGKVVVVTGGNSGIGKETARGLAARGAIVVMGCRDARKAQEAIADIRKTVSTGDLVFLELDLSSVDSIRVFVSRLLTKFKRVDVLINNAGVYYPPQDPPVTTTEGLEIHFAVNHLGHFLLTHLLTDVLVATPQSRIVVVSSELYKSGHLDVDDLFKSARDGRSSSRQPLYNNSKLANLLHARQLHKNLSGRGVLVCALSPGFVYTGLFRHALRQYSWIKRFAFLPVAYFFMKTTAQGAQTSIHCACSSKVMAAASSSSGPPYYSHCRQAALLPVALNDEAAASLWEASLRLLRL</sequence>
<gene>
    <name evidence="4" type="primary">LOC108669103</name>
</gene>
<dbReference type="GeneID" id="108669103"/>
<dbReference type="CDD" id="cd05327">
    <property type="entry name" value="retinol-DH_like_SDR_c_like"/>
    <property type="match status" value="1"/>
</dbReference>
<dbReference type="KEGG" id="hazt:108669103"/>
<dbReference type="AlphaFoldDB" id="A0A8B7NEI6"/>
<keyword evidence="2" id="KW-0472">Membrane</keyword>
<evidence type="ECO:0000313" key="3">
    <source>
        <dbReference type="Proteomes" id="UP000694843"/>
    </source>
</evidence>
<dbReference type="InterPro" id="IPR002347">
    <property type="entry name" value="SDR_fam"/>
</dbReference>
<dbReference type="Proteomes" id="UP000694843">
    <property type="component" value="Unplaced"/>
</dbReference>
<evidence type="ECO:0000256" key="2">
    <source>
        <dbReference type="SAM" id="Phobius"/>
    </source>
</evidence>
<keyword evidence="1" id="KW-0560">Oxidoreductase</keyword>